<evidence type="ECO:0000256" key="5">
    <source>
        <dbReference type="ARBA" id="ARBA00022777"/>
    </source>
</evidence>
<dbReference type="InterPro" id="IPR017441">
    <property type="entry name" value="Protein_kinase_ATP_BS"/>
</dbReference>
<dbReference type="EC" id="2.7.11.1" evidence="1"/>
<evidence type="ECO:0000313" key="11">
    <source>
        <dbReference type="EMBL" id="TWU71525.1"/>
    </source>
</evidence>
<dbReference type="SUPFAM" id="SSF56112">
    <property type="entry name" value="Protein kinase-like (PK-like)"/>
    <property type="match status" value="1"/>
</dbReference>
<name>A0A5C6G0J6_METRR</name>
<sequence length="368" mass="41444">MSQEPDFRYEWIDGAEPLELYSPGGYHPINIDDVLHHRYRIVDKLGYGGYSTVWLARDIRDQAQPQPFVAVKVGISDSQSKETGILRVLNSDNPSSPSPLLIPLRQLSAGRSAIPPLLDEFQIIGPNGTHPCYTTLPAQSGLVLAVAYVHSRNIIHRDIHLCNVFSKLPSGMDDMSTEQFIKEYGKPETVELTMRNRKPLPPNAPARAVLPGRLGKPAKKFELSDASIMLGDFGEALLASDTRMKSIFNASFATADEVLADMIDVLGPLPREWSESWSGRDELFDPNGERRVKINTLPPIDKHFDDRVQFYRQKRNMGLFSDEEKAALLVLLRGMLKFHPDDRLSVDDVLKSKWMVKWALPEFERIPG</sequence>
<comment type="catalytic activity">
    <reaction evidence="7">
        <text>L-threonyl-[protein] + ATP = O-phospho-L-threonyl-[protein] + ADP + H(+)</text>
        <dbReference type="Rhea" id="RHEA:46608"/>
        <dbReference type="Rhea" id="RHEA-COMP:11060"/>
        <dbReference type="Rhea" id="RHEA-COMP:11605"/>
        <dbReference type="ChEBI" id="CHEBI:15378"/>
        <dbReference type="ChEBI" id="CHEBI:30013"/>
        <dbReference type="ChEBI" id="CHEBI:30616"/>
        <dbReference type="ChEBI" id="CHEBI:61977"/>
        <dbReference type="ChEBI" id="CHEBI:456216"/>
        <dbReference type="EC" id="2.7.11.1"/>
    </reaction>
</comment>
<proteinExistence type="predicted"/>
<dbReference type="GO" id="GO:0005524">
    <property type="term" value="F:ATP binding"/>
    <property type="evidence" value="ECO:0007669"/>
    <property type="project" value="UniProtKB-UniRule"/>
</dbReference>
<dbReference type="GO" id="GO:0050684">
    <property type="term" value="P:regulation of mRNA processing"/>
    <property type="evidence" value="ECO:0007669"/>
    <property type="project" value="TreeGrafter"/>
</dbReference>
<evidence type="ECO:0000313" key="12">
    <source>
        <dbReference type="Proteomes" id="UP000317257"/>
    </source>
</evidence>
<evidence type="ECO:0000256" key="8">
    <source>
        <dbReference type="ARBA" id="ARBA00048679"/>
    </source>
</evidence>
<feature type="domain" description="Protein kinase" evidence="10">
    <location>
        <begin position="39"/>
        <end position="355"/>
    </location>
</feature>
<dbReference type="Gene3D" id="1.10.510.10">
    <property type="entry name" value="Transferase(Phosphotransferase) domain 1"/>
    <property type="match status" value="2"/>
</dbReference>
<evidence type="ECO:0000256" key="9">
    <source>
        <dbReference type="PROSITE-ProRule" id="PRU10141"/>
    </source>
</evidence>
<dbReference type="GO" id="GO:0004674">
    <property type="term" value="F:protein serine/threonine kinase activity"/>
    <property type="evidence" value="ECO:0007669"/>
    <property type="project" value="UniProtKB-KW"/>
</dbReference>
<dbReference type="InterPro" id="IPR000719">
    <property type="entry name" value="Prot_kinase_dom"/>
</dbReference>
<evidence type="ECO:0000256" key="6">
    <source>
        <dbReference type="ARBA" id="ARBA00022840"/>
    </source>
</evidence>
<dbReference type="AlphaFoldDB" id="A0A5C6G0J6"/>
<feature type="binding site" evidence="9">
    <location>
        <position position="72"/>
    </location>
    <ligand>
        <name>ATP</name>
        <dbReference type="ChEBI" id="CHEBI:30616"/>
    </ligand>
</feature>
<dbReference type="PANTHER" id="PTHR47634">
    <property type="entry name" value="PROTEIN KINASE DOMAIN-CONTAINING PROTEIN-RELATED"/>
    <property type="match status" value="1"/>
</dbReference>
<keyword evidence="4 9" id="KW-0547">Nucleotide-binding</keyword>
<comment type="catalytic activity">
    <reaction evidence="8">
        <text>L-seryl-[protein] + ATP = O-phospho-L-seryl-[protein] + ADP + H(+)</text>
        <dbReference type="Rhea" id="RHEA:17989"/>
        <dbReference type="Rhea" id="RHEA-COMP:9863"/>
        <dbReference type="Rhea" id="RHEA-COMP:11604"/>
        <dbReference type="ChEBI" id="CHEBI:15378"/>
        <dbReference type="ChEBI" id="CHEBI:29999"/>
        <dbReference type="ChEBI" id="CHEBI:30616"/>
        <dbReference type="ChEBI" id="CHEBI:83421"/>
        <dbReference type="ChEBI" id="CHEBI:456216"/>
        <dbReference type="EC" id="2.7.11.1"/>
    </reaction>
</comment>
<keyword evidence="2" id="KW-0723">Serine/threonine-protein kinase</keyword>
<dbReference type="GO" id="GO:0005634">
    <property type="term" value="C:nucleus"/>
    <property type="evidence" value="ECO:0007669"/>
    <property type="project" value="TreeGrafter"/>
</dbReference>
<evidence type="ECO:0000256" key="4">
    <source>
        <dbReference type="ARBA" id="ARBA00022741"/>
    </source>
</evidence>
<dbReference type="PROSITE" id="PS00107">
    <property type="entry name" value="PROTEIN_KINASE_ATP"/>
    <property type="match status" value="1"/>
</dbReference>
<evidence type="ECO:0000256" key="1">
    <source>
        <dbReference type="ARBA" id="ARBA00012513"/>
    </source>
</evidence>
<keyword evidence="3" id="KW-0808">Transferase</keyword>
<dbReference type="InterPro" id="IPR011009">
    <property type="entry name" value="Kinase-like_dom_sf"/>
</dbReference>
<dbReference type="Proteomes" id="UP000317257">
    <property type="component" value="Unassembled WGS sequence"/>
</dbReference>
<evidence type="ECO:0000259" key="10">
    <source>
        <dbReference type="PROSITE" id="PS50011"/>
    </source>
</evidence>
<evidence type="ECO:0000256" key="3">
    <source>
        <dbReference type="ARBA" id="ARBA00022679"/>
    </source>
</evidence>
<protein>
    <recommendedName>
        <fullName evidence="1">non-specific serine/threonine protein kinase</fullName>
        <ecNumber evidence="1">2.7.11.1</ecNumber>
    </recommendedName>
</protein>
<accession>A0A5C6G0J6</accession>
<dbReference type="EMBL" id="SBHS01000043">
    <property type="protein sequence ID" value="TWU71525.1"/>
    <property type="molecule type" value="Genomic_DNA"/>
</dbReference>
<dbReference type="Gene3D" id="3.30.200.20">
    <property type="entry name" value="Phosphorylase Kinase, domain 1"/>
    <property type="match status" value="1"/>
</dbReference>
<organism evidence="11 12">
    <name type="scientific">Metarhizium rileyi (strain RCEF 4871)</name>
    <name type="common">Nomuraea rileyi</name>
    <dbReference type="NCBI Taxonomy" id="1649241"/>
    <lineage>
        <taxon>Eukaryota</taxon>
        <taxon>Fungi</taxon>
        <taxon>Dikarya</taxon>
        <taxon>Ascomycota</taxon>
        <taxon>Pezizomycotina</taxon>
        <taxon>Sordariomycetes</taxon>
        <taxon>Hypocreomycetidae</taxon>
        <taxon>Hypocreales</taxon>
        <taxon>Clavicipitaceae</taxon>
        <taxon>Metarhizium</taxon>
    </lineage>
</organism>
<dbReference type="GO" id="GO:0000245">
    <property type="term" value="P:spliceosomal complex assembly"/>
    <property type="evidence" value="ECO:0007669"/>
    <property type="project" value="TreeGrafter"/>
</dbReference>
<evidence type="ECO:0000256" key="7">
    <source>
        <dbReference type="ARBA" id="ARBA00047899"/>
    </source>
</evidence>
<keyword evidence="5" id="KW-0418">Kinase</keyword>
<evidence type="ECO:0000256" key="2">
    <source>
        <dbReference type="ARBA" id="ARBA00022527"/>
    </source>
</evidence>
<dbReference type="GO" id="GO:0005737">
    <property type="term" value="C:cytoplasm"/>
    <property type="evidence" value="ECO:0007669"/>
    <property type="project" value="TreeGrafter"/>
</dbReference>
<dbReference type="PANTHER" id="PTHR47634:SF9">
    <property type="entry name" value="PROTEIN KINASE DOMAIN-CONTAINING PROTEIN-RELATED"/>
    <property type="match status" value="1"/>
</dbReference>
<dbReference type="PROSITE" id="PS50011">
    <property type="entry name" value="PROTEIN_KINASE_DOM"/>
    <property type="match status" value="1"/>
</dbReference>
<comment type="caution">
    <text evidence="11">The sequence shown here is derived from an EMBL/GenBank/DDBJ whole genome shotgun (WGS) entry which is preliminary data.</text>
</comment>
<dbReference type="SMART" id="SM00220">
    <property type="entry name" value="S_TKc"/>
    <property type="match status" value="1"/>
</dbReference>
<reference evidence="12" key="1">
    <citation type="submission" date="2018-12" db="EMBL/GenBank/DDBJ databases">
        <title>The complete genome of Metarhizium rileyi, a key fungal pathogen of Lepidoptera.</title>
        <authorList>
            <person name="Binneck E."/>
            <person name="Lastra C.C.L."/>
            <person name="Sosa-Gomez D.R."/>
        </authorList>
    </citation>
    <scope>NUCLEOTIDE SEQUENCE [LARGE SCALE GENOMIC DNA]</scope>
    <source>
        <strain evidence="12">Cep018-CH2</strain>
    </source>
</reference>
<dbReference type="InterPro" id="IPR051334">
    <property type="entry name" value="SRPK"/>
</dbReference>
<gene>
    <name evidence="11" type="ORF">ED733_003219</name>
</gene>
<keyword evidence="6 9" id="KW-0067">ATP-binding</keyword>